<reference evidence="4 5" key="1">
    <citation type="submission" date="2020-06" db="EMBL/GenBank/DDBJ databases">
        <authorList>
            <person name="Li R."/>
            <person name="Bekaert M."/>
        </authorList>
    </citation>
    <scope>NUCLEOTIDE SEQUENCE [LARGE SCALE GENOMIC DNA]</scope>
    <source>
        <strain evidence="5">wild</strain>
    </source>
</reference>
<keyword evidence="1" id="KW-0862">Zinc</keyword>
<accession>A0A6J8CMF3</accession>
<dbReference type="SUPFAM" id="SSF57845">
    <property type="entry name" value="B-box zinc-binding domain"/>
    <property type="match status" value="1"/>
</dbReference>
<gene>
    <name evidence="4" type="ORF">MCOR_32056</name>
</gene>
<protein>
    <recommendedName>
        <fullName evidence="3">B box-type domain-containing protein</fullName>
    </recommendedName>
</protein>
<sequence length="354" mass="39906">MASSSKVLCGVCESQHTTTKADFWCPECDERLCSPCLKHHSASKGTRANGVISVDNYKQLPTLIANISQHCSHHGRKFQNYCLQHESLCCPLCIQSNHANCVGILSLENVIQTAKTSVLLESLDKNLKDIKMNIKMVLKDRKQNLTEIQKPKQKFHHEIKQVRNKLNEHLDTLEQQILQDLYAAEKKVKSQLGKLHENTDNVNSIVNIMSAIKDYASDLQSFLGIKMIETEVQKYEIFIQSLFDGGSLRKMDINCKIEDKITDVLTTVASLGTISIESSSPLVVMKTGNKIQAQIRSLQHVPPSTINDMTMTLQSKFRNRLLVLKEDGTLKSGIPLSHKCFKKSGRLQILRCNF</sequence>
<evidence type="ECO:0000313" key="5">
    <source>
        <dbReference type="Proteomes" id="UP000507470"/>
    </source>
</evidence>
<dbReference type="Gene3D" id="3.30.160.60">
    <property type="entry name" value="Classic Zinc Finger"/>
    <property type="match status" value="1"/>
</dbReference>
<keyword evidence="1" id="KW-0479">Metal-binding</keyword>
<dbReference type="GO" id="GO:0008270">
    <property type="term" value="F:zinc ion binding"/>
    <property type="evidence" value="ECO:0007669"/>
    <property type="project" value="UniProtKB-KW"/>
</dbReference>
<name>A0A6J8CMF3_MYTCO</name>
<dbReference type="InterPro" id="IPR047153">
    <property type="entry name" value="TRIM45/56/19-like"/>
</dbReference>
<keyword evidence="2" id="KW-0175">Coiled coil</keyword>
<feature type="domain" description="B box-type" evidence="3">
    <location>
        <begin position="4"/>
        <end position="54"/>
    </location>
</feature>
<dbReference type="OrthoDB" id="6135363at2759"/>
<dbReference type="GO" id="GO:0061630">
    <property type="term" value="F:ubiquitin protein ligase activity"/>
    <property type="evidence" value="ECO:0007669"/>
    <property type="project" value="TreeGrafter"/>
</dbReference>
<proteinExistence type="predicted"/>
<feature type="coiled-coil region" evidence="2">
    <location>
        <begin position="120"/>
        <end position="179"/>
    </location>
</feature>
<evidence type="ECO:0000313" key="4">
    <source>
        <dbReference type="EMBL" id="CAC5397633.1"/>
    </source>
</evidence>
<dbReference type="InterPro" id="IPR000315">
    <property type="entry name" value="Znf_B-box"/>
</dbReference>
<dbReference type="PANTHER" id="PTHR25462:SF305">
    <property type="entry name" value="RING-TYPE DOMAIN-CONTAINING PROTEIN"/>
    <property type="match status" value="1"/>
</dbReference>
<evidence type="ECO:0000256" key="2">
    <source>
        <dbReference type="SAM" id="Coils"/>
    </source>
</evidence>
<evidence type="ECO:0000256" key="1">
    <source>
        <dbReference type="PROSITE-ProRule" id="PRU00024"/>
    </source>
</evidence>
<keyword evidence="1" id="KW-0863">Zinc-finger</keyword>
<organism evidence="4 5">
    <name type="scientific">Mytilus coruscus</name>
    <name type="common">Sea mussel</name>
    <dbReference type="NCBI Taxonomy" id="42192"/>
    <lineage>
        <taxon>Eukaryota</taxon>
        <taxon>Metazoa</taxon>
        <taxon>Spiralia</taxon>
        <taxon>Lophotrochozoa</taxon>
        <taxon>Mollusca</taxon>
        <taxon>Bivalvia</taxon>
        <taxon>Autobranchia</taxon>
        <taxon>Pteriomorphia</taxon>
        <taxon>Mytilida</taxon>
        <taxon>Mytiloidea</taxon>
        <taxon>Mytilidae</taxon>
        <taxon>Mytilinae</taxon>
        <taxon>Mytilus</taxon>
    </lineage>
</organism>
<evidence type="ECO:0000259" key="3">
    <source>
        <dbReference type="PROSITE" id="PS50119"/>
    </source>
</evidence>
<dbReference type="Proteomes" id="UP000507470">
    <property type="component" value="Unassembled WGS sequence"/>
</dbReference>
<dbReference type="PROSITE" id="PS50119">
    <property type="entry name" value="ZF_BBOX"/>
    <property type="match status" value="1"/>
</dbReference>
<dbReference type="AlphaFoldDB" id="A0A6J8CMF3"/>
<dbReference type="GO" id="GO:0005654">
    <property type="term" value="C:nucleoplasm"/>
    <property type="evidence" value="ECO:0007669"/>
    <property type="project" value="TreeGrafter"/>
</dbReference>
<dbReference type="PANTHER" id="PTHR25462">
    <property type="entry name" value="BONUS, ISOFORM C-RELATED"/>
    <property type="match status" value="1"/>
</dbReference>
<keyword evidence="5" id="KW-1185">Reference proteome</keyword>
<dbReference type="EMBL" id="CACVKT020005719">
    <property type="protein sequence ID" value="CAC5397633.1"/>
    <property type="molecule type" value="Genomic_DNA"/>
</dbReference>